<feature type="compositionally biased region" description="Basic and acidic residues" evidence="1">
    <location>
        <begin position="12"/>
        <end position="23"/>
    </location>
</feature>
<sequence>MENQADRMLIGRPRDAQKSHWKVEAVKSIPEQGTYREETNQYSANAQPEPAHQPILYTTHTICLPYF</sequence>
<comment type="caution">
    <text evidence="2">The sequence shown here is derived from an EMBL/GenBank/DDBJ whole genome shotgun (WGS) entry which is preliminary data.</text>
</comment>
<evidence type="ECO:0000313" key="3">
    <source>
        <dbReference type="Proteomes" id="UP001345963"/>
    </source>
</evidence>
<reference evidence="2 3" key="1">
    <citation type="submission" date="2021-07" db="EMBL/GenBank/DDBJ databases">
        <authorList>
            <person name="Palmer J.M."/>
        </authorList>
    </citation>
    <scope>NUCLEOTIDE SEQUENCE [LARGE SCALE GENOMIC DNA]</scope>
    <source>
        <strain evidence="2 3">AT_MEX2019</strain>
        <tissue evidence="2">Muscle</tissue>
    </source>
</reference>
<gene>
    <name evidence="2" type="ORF">ATANTOWER_007032</name>
</gene>
<accession>A0ABU7BH80</accession>
<organism evidence="2 3">
    <name type="scientific">Ataeniobius toweri</name>
    <dbReference type="NCBI Taxonomy" id="208326"/>
    <lineage>
        <taxon>Eukaryota</taxon>
        <taxon>Metazoa</taxon>
        <taxon>Chordata</taxon>
        <taxon>Craniata</taxon>
        <taxon>Vertebrata</taxon>
        <taxon>Euteleostomi</taxon>
        <taxon>Actinopterygii</taxon>
        <taxon>Neopterygii</taxon>
        <taxon>Teleostei</taxon>
        <taxon>Neoteleostei</taxon>
        <taxon>Acanthomorphata</taxon>
        <taxon>Ovalentaria</taxon>
        <taxon>Atherinomorphae</taxon>
        <taxon>Cyprinodontiformes</taxon>
        <taxon>Goodeidae</taxon>
        <taxon>Ataeniobius</taxon>
    </lineage>
</organism>
<feature type="region of interest" description="Disordered" evidence="1">
    <location>
        <begin position="1"/>
        <end position="23"/>
    </location>
</feature>
<evidence type="ECO:0000313" key="2">
    <source>
        <dbReference type="EMBL" id="MED6248920.1"/>
    </source>
</evidence>
<dbReference type="EMBL" id="JAHUTI010050981">
    <property type="protein sequence ID" value="MED6248920.1"/>
    <property type="molecule type" value="Genomic_DNA"/>
</dbReference>
<dbReference type="Proteomes" id="UP001345963">
    <property type="component" value="Unassembled WGS sequence"/>
</dbReference>
<evidence type="ECO:0000256" key="1">
    <source>
        <dbReference type="SAM" id="MobiDB-lite"/>
    </source>
</evidence>
<proteinExistence type="predicted"/>
<protein>
    <submittedName>
        <fullName evidence="2">Uncharacterized protein</fullName>
    </submittedName>
</protein>
<keyword evidence="3" id="KW-1185">Reference proteome</keyword>
<name>A0ABU7BH80_9TELE</name>